<keyword evidence="1" id="KW-0812">Transmembrane</keyword>
<feature type="transmembrane region" description="Helical" evidence="1">
    <location>
        <begin position="73"/>
        <end position="93"/>
    </location>
</feature>
<dbReference type="PANTHER" id="PTHR35896:SF3">
    <property type="entry name" value="MAJOR FACILITATOR SUPERFAMILY TRANSPORTER"/>
    <property type="match status" value="1"/>
</dbReference>
<dbReference type="PANTHER" id="PTHR35896">
    <property type="entry name" value="IG-LIKE DOMAIN-CONTAINING PROTEIN"/>
    <property type="match status" value="1"/>
</dbReference>
<keyword evidence="3" id="KW-1185">Reference proteome</keyword>
<evidence type="ECO:0000313" key="3">
    <source>
        <dbReference type="Proteomes" id="UP000594364"/>
    </source>
</evidence>
<organism evidence="2 3">
    <name type="scientific">Epichloe festucae (strain Fl1)</name>
    <dbReference type="NCBI Taxonomy" id="877507"/>
    <lineage>
        <taxon>Eukaryota</taxon>
        <taxon>Fungi</taxon>
        <taxon>Dikarya</taxon>
        <taxon>Ascomycota</taxon>
        <taxon>Pezizomycotina</taxon>
        <taxon>Sordariomycetes</taxon>
        <taxon>Hypocreomycetidae</taxon>
        <taxon>Hypocreales</taxon>
        <taxon>Clavicipitaceae</taxon>
        <taxon>Epichloe</taxon>
    </lineage>
</organism>
<sequence length="261" mass="30081">MRIYHLEYSQSEVLADPEKFQQGFIKDYIFKDYLAHLITCQNKIQIEEYSQPFKSFPSNRDNRNMFSNIKSGSGLVALIAFLFIVTVSLEAIAHTGLLSRPSDHLEYTVLQTTANNPSRLDCGSTPEEARSLGCFFDQLSFAWQVPECYDEETITEFLAASEWQYFDNEAGTTRVSSQVVARGERSVHVTSKFHATHCLFLRRQMVRAFENGRPIDSHLWAYKHTVHCGQVLTNATWMGGYLHTRAPIIYPECRTWKDWKS</sequence>
<evidence type="ECO:0000313" key="2">
    <source>
        <dbReference type="EMBL" id="QPH12461.1"/>
    </source>
</evidence>
<dbReference type="Proteomes" id="UP000594364">
    <property type="component" value="Chromosome 5"/>
</dbReference>
<dbReference type="OrthoDB" id="3501153at2759"/>
<dbReference type="AlphaFoldDB" id="A0A7U3Q0U2"/>
<evidence type="ECO:0000256" key="1">
    <source>
        <dbReference type="SAM" id="Phobius"/>
    </source>
</evidence>
<keyword evidence="1" id="KW-1133">Transmembrane helix</keyword>
<dbReference type="EMBL" id="CP031389">
    <property type="protein sequence ID" value="QPH12461.1"/>
    <property type="molecule type" value="Genomic_DNA"/>
</dbReference>
<name>A0A7U3Q0U2_EPIFF</name>
<proteinExistence type="predicted"/>
<dbReference type="InterPro" id="IPR053008">
    <property type="entry name" value="Phomopsin_biosynth_assoc"/>
</dbReference>
<protein>
    <submittedName>
        <fullName evidence="2">Uncharacterized protein</fullName>
    </submittedName>
</protein>
<keyword evidence="1" id="KW-0472">Membrane</keyword>
<gene>
    <name evidence="2" type="ORF">C2857_004658</name>
</gene>
<reference evidence="2 3" key="1">
    <citation type="journal article" date="2018" name="PLoS Genet.">
        <title>Repeat elements organise 3D genome structure and mediate transcription in the filamentous fungus Epichloe festucae.</title>
        <authorList>
            <person name="Winter D.J."/>
            <person name="Ganley A.R.D."/>
            <person name="Young C.A."/>
            <person name="Liachko I."/>
            <person name="Schardl C.L."/>
            <person name="Dupont P.Y."/>
            <person name="Berry D."/>
            <person name="Ram A."/>
            <person name="Scott B."/>
            <person name="Cox M.P."/>
        </authorList>
    </citation>
    <scope>NUCLEOTIDE SEQUENCE [LARGE SCALE GENOMIC DNA]</scope>
    <source>
        <strain evidence="2 3">Fl1</strain>
    </source>
</reference>
<accession>A0A7U3Q0U2</accession>